<evidence type="ECO:0000256" key="1">
    <source>
        <dbReference type="SAM" id="MobiDB-lite"/>
    </source>
</evidence>
<sequence length="49" mass="5456">MAHSLRISHHDLQEFSLGVDQTDDVPCTLPQHRDTPTADSDHLAFSDVV</sequence>
<evidence type="ECO:0000313" key="2">
    <source>
        <dbReference type="EMBL" id="JAD61211.1"/>
    </source>
</evidence>
<dbReference type="EMBL" id="GBRH01236684">
    <property type="protein sequence ID" value="JAD61211.1"/>
    <property type="molecule type" value="Transcribed_RNA"/>
</dbReference>
<protein>
    <submittedName>
        <fullName evidence="2">Uncharacterized protein</fullName>
    </submittedName>
</protein>
<feature type="region of interest" description="Disordered" evidence="1">
    <location>
        <begin position="26"/>
        <end position="49"/>
    </location>
</feature>
<reference evidence="2" key="2">
    <citation type="journal article" date="2015" name="Data Brief">
        <title>Shoot transcriptome of the giant reed, Arundo donax.</title>
        <authorList>
            <person name="Barrero R.A."/>
            <person name="Guerrero F.D."/>
            <person name="Moolhuijzen P."/>
            <person name="Goolsby J.A."/>
            <person name="Tidwell J."/>
            <person name="Bellgard S.E."/>
            <person name="Bellgard M.I."/>
        </authorList>
    </citation>
    <scope>NUCLEOTIDE SEQUENCE</scope>
    <source>
        <tissue evidence="2">Shoot tissue taken approximately 20 cm above the soil surface</tissue>
    </source>
</reference>
<dbReference type="AlphaFoldDB" id="A0A0A9BD00"/>
<feature type="compositionally biased region" description="Basic and acidic residues" evidence="1">
    <location>
        <begin position="31"/>
        <end position="49"/>
    </location>
</feature>
<organism evidence="2">
    <name type="scientific">Arundo donax</name>
    <name type="common">Giant reed</name>
    <name type="synonym">Donax arundinaceus</name>
    <dbReference type="NCBI Taxonomy" id="35708"/>
    <lineage>
        <taxon>Eukaryota</taxon>
        <taxon>Viridiplantae</taxon>
        <taxon>Streptophyta</taxon>
        <taxon>Embryophyta</taxon>
        <taxon>Tracheophyta</taxon>
        <taxon>Spermatophyta</taxon>
        <taxon>Magnoliopsida</taxon>
        <taxon>Liliopsida</taxon>
        <taxon>Poales</taxon>
        <taxon>Poaceae</taxon>
        <taxon>PACMAD clade</taxon>
        <taxon>Arundinoideae</taxon>
        <taxon>Arundineae</taxon>
        <taxon>Arundo</taxon>
    </lineage>
</organism>
<proteinExistence type="predicted"/>
<reference evidence="2" key="1">
    <citation type="submission" date="2014-09" db="EMBL/GenBank/DDBJ databases">
        <authorList>
            <person name="Magalhaes I.L.F."/>
            <person name="Oliveira U."/>
            <person name="Santos F.R."/>
            <person name="Vidigal T.H.D.A."/>
            <person name="Brescovit A.D."/>
            <person name="Santos A.J."/>
        </authorList>
    </citation>
    <scope>NUCLEOTIDE SEQUENCE</scope>
    <source>
        <tissue evidence="2">Shoot tissue taken approximately 20 cm above the soil surface</tissue>
    </source>
</reference>
<name>A0A0A9BD00_ARUDO</name>
<accession>A0A0A9BD00</accession>